<organism evidence="2 3">
    <name type="scientific">Protopolystoma xenopodis</name>
    <dbReference type="NCBI Taxonomy" id="117903"/>
    <lineage>
        <taxon>Eukaryota</taxon>
        <taxon>Metazoa</taxon>
        <taxon>Spiralia</taxon>
        <taxon>Lophotrochozoa</taxon>
        <taxon>Platyhelminthes</taxon>
        <taxon>Monogenea</taxon>
        <taxon>Polyopisthocotylea</taxon>
        <taxon>Polystomatidea</taxon>
        <taxon>Polystomatidae</taxon>
        <taxon>Protopolystoma</taxon>
    </lineage>
</organism>
<comment type="caution">
    <text evidence="2">The sequence shown here is derived from an EMBL/GenBank/DDBJ whole genome shotgun (WGS) entry which is preliminary data.</text>
</comment>
<dbReference type="Proteomes" id="UP000784294">
    <property type="component" value="Unassembled WGS sequence"/>
</dbReference>
<feature type="compositionally biased region" description="Basic and acidic residues" evidence="1">
    <location>
        <begin position="1"/>
        <end position="12"/>
    </location>
</feature>
<evidence type="ECO:0000256" key="1">
    <source>
        <dbReference type="SAM" id="MobiDB-lite"/>
    </source>
</evidence>
<dbReference type="AlphaFoldDB" id="A0A3S4ZAS9"/>
<accession>A0A3S4ZAS9</accession>
<protein>
    <submittedName>
        <fullName evidence="2">Uncharacterized protein</fullName>
    </submittedName>
</protein>
<sequence>MPHHQTRPDLESRTSIQPEDWDCCSQSPEEILKLDDLSAVSIEAKSISNQNKYLSLGLSDAVSRHCGKESRYFIGEEIKQCSAIGLQHCSLSINTKMVSFVGVVSIVAQSIRLCFASPQ</sequence>
<reference evidence="2" key="1">
    <citation type="submission" date="2018-11" db="EMBL/GenBank/DDBJ databases">
        <authorList>
            <consortium name="Pathogen Informatics"/>
        </authorList>
    </citation>
    <scope>NUCLEOTIDE SEQUENCE</scope>
</reference>
<evidence type="ECO:0000313" key="2">
    <source>
        <dbReference type="EMBL" id="VEL06756.1"/>
    </source>
</evidence>
<gene>
    <name evidence="2" type="ORF">PXEA_LOCUS196</name>
</gene>
<dbReference type="EMBL" id="CAAALY010000346">
    <property type="protein sequence ID" value="VEL06756.1"/>
    <property type="molecule type" value="Genomic_DNA"/>
</dbReference>
<proteinExistence type="predicted"/>
<feature type="region of interest" description="Disordered" evidence="1">
    <location>
        <begin position="1"/>
        <end position="21"/>
    </location>
</feature>
<evidence type="ECO:0000313" key="3">
    <source>
        <dbReference type="Proteomes" id="UP000784294"/>
    </source>
</evidence>
<keyword evidence="3" id="KW-1185">Reference proteome</keyword>
<name>A0A3S4ZAS9_9PLAT</name>